<evidence type="ECO:0008006" key="3">
    <source>
        <dbReference type="Google" id="ProtNLM"/>
    </source>
</evidence>
<sequence>MWNLYQRTIDREERTNNHAEAANRRLRSELGMHHPTIWKYIDGLRKVQKGRDAYFEQLIAGHLPPMKLKKYRDADERIRRIVLDYGNRDPLDQGSATRCPRAPGCPAFKYLNSLRIFFGSQCKADIIGHFCFSRRYYNF</sequence>
<keyword evidence="2" id="KW-1185">Reference proteome</keyword>
<dbReference type="Proteomes" id="UP001458880">
    <property type="component" value="Unassembled WGS sequence"/>
</dbReference>
<dbReference type="AlphaFoldDB" id="A0AAW1IXJ6"/>
<protein>
    <recommendedName>
        <fullName evidence="3">Transposase</fullName>
    </recommendedName>
</protein>
<comment type="caution">
    <text evidence="1">The sequence shown here is derived from an EMBL/GenBank/DDBJ whole genome shotgun (WGS) entry which is preliminary data.</text>
</comment>
<reference evidence="1 2" key="1">
    <citation type="journal article" date="2024" name="BMC Genomics">
        <title>De novo assembly and annotation of Popillia japonica's genome with initial clues to its potential as an invasive pest.</title>
        <authorList>
            <person name="Cucini C."/>
            <person name="Boschi S."/>
            <person name="Funari R."/>
            <person name="Cardaioli E."/>
            <person name="Iannotti N."/>
            <person name="Marturano G."/>
            <person name="Paoli F."/>
            <person name="Bruttini M."/>
            <person name="Carapelli A."/>
            <person name="Frati F."/>
            <person name="Nardi F."/>
        </authorList>
    </citation>
    <scope>NUCLEOTIDE SEQUENCE [LARGE SCALE GENOMIC DNA]</scope>
    <source>
        <strain evidence="1">DMR45628</strain>
    </source>
</reference>
<evidence type="ECO:0000313" key="1">
    <source>
        <dbReference type="EMBL" id="KAK9694590.1"/>
    </source>
</evidence>
<gene>
    <name evidence="1" type="ORF">QE152_g33450</name>
</gene>
<proteinExistence type="predicted"/>
<evidence type="ECO:0000313" key="2">
    <source>
        <dbReference type="Proteomes" id="UP001458880"/>
    </source>
</evidence>
<organism evidence="1 2">
    <name type="scientific">Popillia japonica</name>
    <name type="common">Japanese beetle</name>
    <dbReference type="NCBI Taxonomy" id="7064"/>
    <lineage>
        <taxon>Eukaryota</taxon>
        <taxon>Metazoa</taxon>
        <taxon>Ecdysozoa</taxon>
        <taxon>Arthropoda</taxon>
        <taxon>Hexapoda</taxon>
        <taxon>Insecta</taxon>
        <taxon>Pterygota</taxon>
        <taxon>Neoptera</taxon>
        <taxon>Endopterygota</taxon>
        <taxon>Coleoptera</taxon>
        <taxon>Polyphaga</taxon>
        <taxon>Scarabaeiformia</taxon>
        <taxon>Scarabaeidae</taxon>
        <taxon>Rutelinae</taxon>
        <taxon>Popillia</taxon>
    </lineage>
</organism>
<accession>A0AAW1IXJ6</accession>
<dbReference type="EMBL" id="JASPKY010000508">
    <property type="protein sequence ID" value="KAK9694590.1"/>
    <property type="molecule type" value="Genomic_DNA"/>
</dbReference>
<name>A0AAW1IXJ6_POPJA</name>